<dbReference type="InterPro" id="IPR027417">
    <property type="entry name" value="P-loop_NTPase"/>
</dbReference>
<protein>
    <submittedName>
        <fullName evidence="2">NB-ARC domain disease resistance protein</fullName>
    </submittedName>
</protein>
<dbReference type="Gene3D" id="3.40.50.300">
    <property type="entry name" value="P-loop containing nucleotide triphosphate hydrolases"/>
    <property type="match status" value="1"/>
</dbReference>
<keyword evidence="4" id="KW-1185">Reference proteome</keyword>
<reference evidence="3" key="3">
    <citation type="submission" date="2015-06" db="UniProtKB">
        <authorList>
            <consortium name="EnsemblPlants"/>
        </authorList>
    </citation>
    <scope>IDENTIFICATION</scope>
    <source>
        <strain evidence="3">cv. Jemalong A17</strain>
    </source>
</reference>
<evidence type="ECO:0000313" key="3">
    <source>
        <dbReference type="EnsemblPlants" id="KEH16308"/>
    </source>
</evidence>
<dbReference type="EMBL" id="KL402962">
    <property type="protein sequence ID" value="KEH16308.1"/>
    <property type="molecule type" value="Genomic_DNA"/>
</dbReference>
<dbReference type="AlphaFoldDB" id="A0A072TH76"/>
<gene>
    <name evidence="2" type="ORF">MTR_0237s0020</name>
</gene>
<dbReference type="HOGENOM" id="CLU_2336903_0_0_1"/>
<dbReference type="EnsemblPlants" id="KEH16308">
    <property type="protein sequence ID" value="KEH16308"/>
    <property type="gene ID" value="MTR_0237s0020"/>
</dbReference>
<name>A0A072TH76_MEDTR</name>
<dbReference type="GO" id="GO:0043531">
    <property type="term" value="F:ADP binding"/>
    <property type="evidence" value="ECO:0007669"/>
    <property type="project" value="InterPro"/>
</dbReference>
<dbReference type="Pfam" id="PF00931">
    <property type="entry name" value="NB-ARC"/>
    <property type="match status" value="1"/>
</dbReference>
<dbReference type="PaxDb" id="3880-AES76335"/>
<reference evidence="2 4" key="2">
    <citation type="journal article" date="2014" name="BMC Genomics">
        <title>An improved genome release (version Mt4.0) for the model legume Medicago truncatula.</title>
        <authorList>
            <person name="Tang H."/>
            <person name="Krishnakumar V."/>
            <person name="Bidwell S."/>
            <person name="Rosen B."/>
            <person name="Chan A."/>
            <person name="Zhou S."/>
            <person name="Gentzbittel L."/>
            <person name="Childs K.L."/>
            <person name="Yandell M."/>
            <person name="Gundlach H."/>
            <person name="Mayer K.F."/>
            <person name="Schwartz D.C."/>
            <person name="Town C.D."/>
        </authorList>
    </citation>
    <scope>GENOME REANNOTATION</scope>
    <source>
        <strain evidence="2">A17</strain>
        <strain evidence="3 4">cv. Jemalong A17</strain>
    </source>
</reference>
<evidence type="ECO:0000313" key="2">
    <source>
        <dbReference type="EMBL" id="KEH16308.1"/>
    </source>
</evidence>
<dbReference type="SUPFAM" id="SSF52540">
    <property type="entry name" value="P-loop containing nucleoside triphosphate hydrolases"/>
    <property type="match status" value="1"/>
</dbReference>
<dbReference type="InterPro" id="IPR002182">
    <property type="entry name" value="NB-ARC"/>
</dbReference>
<feature type="domain" description="NB-ARC" evidence="1">
    <location>
        <begin position="44"/>
        <end position="80"/>
    </location>
</feature>
<evidence type="ECO:0000259" key="1">
    <source>
        <dbReference type="Pfam" id="PF00931"/>
    </source>
</evidence>
<evidence type="ECO:0000313" key="4">
    <source>
        <dbReference type="Proteomes" id="UP000002051"/>
    </source>
</evidence>
<accession>A0A072TH76</accession>
<proteinExistence type="predicted"/>
<sequence length="98" mass="11295">MTWTVTSGKRRKSCTVSNCHVAKKFPKRFTVADYPVGTEYRLLKVKSYLLDAKFDDRVQMVGIYGIGGLGKTTLARAIYNLIRFWCLMENLILNKRDN</sequence>
<organism evidence="2 4">
    <name type="scientific">Medicago truncatula</name>
    <name type="common">Barrel medic</name>
    <name type="synonym">Medicago tribuloides</name>
    <dbReference type="NCBI Taxonomy" id="3880"/>
    <lineage>
        <taxon>Eukaryota</taxon>
        <taxon>Viridiplantae</taxon>
        <taxon>Streptophyta</taxon>
        <taxon>Embryophyta</taxon>
        <taxon>Tracheophyta</taxon>
        <taxon>Spermatophyta</taxon>
        <taxon>Magnoliopsida</taxon>
        <taxon>eudicotyledons</taxon>
        <taxon>Gunneridae</taxon>
        <taxon>Pentapetalae</taxon>
        <taxon>rosids</taxon>
        <taxon>fabids</taxon>
        <taxon>Fabales</taxon>
        <taxon>Fabaceae</taxon>
        <taxon>Papilionoideae</taxon>
        <taxon>50 kb inversion clade</taxon>
        <taxon>NPAAA clade</taxon>
        <taxon>Hologalegina</taxon>
        <taxon>IRL clade</taxon>
        <taxon>Trifolieae</taxon>
        <taxon>Medicago</taxon>
    </lineage>
</organism>
<dbReference type="Proteomes" id="UP000002051">
    <property type="component" value="Unassembled WGS sequence"/>
</dbReference>
<reference evidence="2 4" key="1">
    <citation type="journal article" date="2011" name="Nature">
        <title>The Medicago genome provides insight into the evolution of rhizobial symbioses.</title>
        <authorList>
            <person name="Young N.D."/>
            <person name="Debelle F."/>
            <person name="Oldroyd G.E."/>
            <person name="Geurts R."/>
            <person name="Cannon S.B."/>
            <person name="Udvardi M.K."/>
            <person name="Benedito V.A."/>
            <person name="Mayer K.F."/>
            <person name="Gouzy J."/>
            <person name="Schoof H."/>
            <person name="Van de Peer Y."/>
            <person name="Proost S."/>
            <person name="Cook D.R."/>
            <person name="Meyers B.C."/>
            <person name="Spannagl M."/>
            <person name="Cheung F."/>
            <person name="De Mita S."/>
            <person name="Krishnakumar V."/>
            <person name="Gundlach H."/>
            <person name="Zhou S."/>
            <person name="Mudge J."/>
            <person name="Bharti A.K."/>
            <person name="Murray J.D."/>
            <person name="Naoumkina M.A."/>
            <person name="Rosen B."/>
            <person name="Silverstein K.A."/>
            <person name="Tang H."/>
            <person name="Rombauts S."/>
            <person name="Zhao P.X."/>
            <person name="Zhou P."/>
            <person name="Barbe V."/>
            <person name="Bardou P."/>
            <person name="Bechner M."/>
            <person name="Bellec A."/>
            <person name="Berger A."/>
            <person name="Berges H."/>
            <person name="Bidwell S."/>
            <person name="Bisseling T."/>
            <person name="Choisne N."/>
            <person name="Couloux A."/>
            <person name="Denny R."/>
            <person name="Deshpande S."/>
            <person name="Dai X."/>
            <person name="Doyle J.J."/>
            <person name="Dudez A.M."/>
            <person name="Farmer A.D."/>
            <person name="Fouteau S."/>
            <person name="Franken C."/>
            <person name="Gibelin C."/>
            <person name="Gish J."/>
            <person name="Goldstein S."/>
            <person name="Gonzalez A.J."/>
            <person name="Green P.J."/>
            <person name="Hallab A."/>
            <person name="Hartog M."/>
            <person name="Hua A."/>
            <person name="Humphray S.J."/>
            <person name="Jeong D.H."/>
            <person name="Jing Y."/>
            <person name="Jocker A."/>
            <person name="Kenton S.M."/>
            <person name="Kim D.J."/>
            <person name="Klee K."/>
            <person name="Lai H."/>
            <person name="Lang C."/>
            <person name="Lin S."/>
            <person name="Macmil S.L."/>
            <person name="Magdelenat G."/>
            <person name="Matthews L."/>
            <person name="McCorrison J."/>
            <person name="Monaghan E.L."/>
            <person name="Mun J.H."/>
            <person name="Najar F.Z."/>
            <person name="Nicholson C."/>
            <person name="Noirot C."/>
            <person name="O'Bleness M."/>
            <person name="Paule C.R."/>
            <person name="Poulain J."/>
            <person name="Prion F."/>
            <person name="Qin B."/>
            <person name="Qu C."/>
            <person name="Retzel E.F."/>
            <person name="Riddle C."/>
            <person name="Sallet E."/>
            <person name="Samain S."/>
            <person name="Samson N."/>
            <person name="Sanders I."/>
            <person name="Saurat O."/>
            <person name="Scarpelli C."/>
            <person name="Schiex T."/>
            <person name="Segurens B."/>
            <person name="Severin A.J."/>
            <person name="Sherrier D.J."/>
            <person name="Shi R."/>
            <person name="Sims S."/>
            <person name="Singer S.R."/>
            <person name="Sinharoy S."/>
            <person name="Sterck L."/>
            <person name="Viollet A."/>
            <person name="Wang B.B."/>
            <person name="Wang K."/>
            <person name="Wang M."/>
            <person name="Wang X."/>
            <person name="Warfsmann J."/>
            <person name="Weissenbach J."/>
            <person name="White D.D."/>
            <person name="White J.D."/>
            <person name="Wiley G.B."/>
            <person name="Wincker P."/>
            <person name="Xing Y."/>
            <person name="Yang L."/>
            <person name="Yao Z."/>
            <person name="Ying F."/>
            <person name="Zhai J."/>
            <person name="Zhou L."/>
            <person name="Zuber A."/>
            <person name="Denarie J."/>
            <person name="Dixon R.A."/>
            <person name="May G.D."/>
            <person name="Schwartz D.C."/>
            <person name="Rogers J."/>
            <person name="Quetier F."/>
            <person name="Town C.D."/>
            <person name="Roe B.A."/>
        </authorList>
    </citation>
    <scope>NUCLEOTIDE SEQUENCE [LARGE SCALE GENOMIC DNA]</scope>
    <source>
        <strain evidence="2">A17</strain>
        <strain evidence="3 4">cv. Jemalong A17</strain>
    </source>
</reference>